<comment type="subcellular location">
    <subcellularLocation>
        <location evidence="1">Nucleus speckle</location>
    </subcellularLocation>
</comment>
<dbReference type="EMBL" id="JAFHDT010000002">
    <property type="protein sequence ID" value="KAI7812371.1"/>
    <property type="molecule type" value="Genomic_DNA"/>
</dbReference>
<dbReference type="Pfam" id="PF20801">
    <property type="entry name" value="MAML1_3_TAD2"/>
    <property type="match status" value="1"/>
</dbReference>
<dbReference type="SUPFAM" id="SSF141571">
    <property type="entry name" value="Pentapeptide repeat-like"/>
    <property type="match status" value="3"/>
</dbReference>
<dbReference type="SMART" id="SM01275">
    <property type="entry name" value="MamL-1"/>
    <property type="match status" value="1"/>
</dbReference>
<evidence type="ECO:0000256" key="4">
    <source>
        <dbReference type="ARBA" id="ARBA00023015"/>
    </source>
</evidence>
<comment type="caution">
    <text evidence="10">The sequence shown here is derived from an EMBL/GenBank/DDBJ whole genome shotgun (WGS) entry which is preliminary data.</text>
</comment>
<dbReference type="InterPro" id="IPR046369">
    <property type="entry name" value="MAML1-3"/>
</dbReference>
<feature type="region of interest" description="Disordered" evidence="8">
    <location>
        <begin position="53"/>
        <end position="106"/>
    </location>
</feature>
<dbReference type="Proteomes" id="UP001059041">
    <property type="component" value="Linkage Group LG2"/>
</dbReference>
<evidence type="ECO:0000313" key="11">
    <source>
        <dbReference type="Proteomes" id="UP001059041"/>
    </source>
</evidence>
<dbReference type="GO" id="GO:0007221">
    <property type="term" value="P:positive regulation of transcription of Notch receptor target"/>
    <property type="evidence" value="ECO:0007669"/>
    <property type="project" value="InterPro"/>
</dbReference>
<feature type="compositionally biased region" description="Gly residues" evidence="8">
    <location>
        <begin position="84"/>
        <end position="98"/>
    </location>
</feature>
<feature type="region of interest" description="Disordered" evidence="8">
    <location>
        <begin position="288"/>
        <end position="478"/>
    </location>
</feature>
<evidence type="ECO:0000256" key="3">
    <source>
        <dbReference type="ARBA" id="ARBA00022976"/>
    </source>
</evidence>
<evidence type="ECO:0000256" key="1">
    <source>
        <dbReference type="ARBA" id="ARBA00004324"/>
    </source>
</evidence>
<keyword evidence="4" id="KW-0805">Transcription regulation</keyword>
<dbReference type="InterPro" id="IPR046370">
    <property type="entry name" value="MAML_N_sf"/>
</dbReference>
<organism evidence="10 11">
    <name type="scientific">Triplophysa rosa</name>
    <name type="common">Cave loach</name>
    <dbReference type="NCBI Taxonomy" id="992332"/>
    <lineage>
        <taxon>Eukaryota</taxon>
        <taxon>Metazoa</taxon>
        <taxon>Chordata</taxon>
        <taxon>Craniata</taxon>
        <taxon>Vertebrata</taxon>
        <taxon>Euteleostomi</taxon>
        <taxon>Actinopterygii</taxon>
        <taxon>Neopterygii</taxon>
        <taxon>Teleostei</taxon>
        <taxon>Ostariophysi</taxon>
        <taxon>Cypriniformes</taxon>
        <taxon>Nemacheilidae</taxon>
        <taxon>Triplophysa</taxon>
    </lineage>
</organism>
<feature type="compositionally biased region" description="Polar residues" evidence="8">
    <location>
        <begin position="778"/>
        <end position="787"/>
    </location>
</feature>
<proteinExistence type="inferred from homology"/>
<evidence type="ECO:0000256" key="7">
    <source>
        <dbReference type="ARBA" id="ARBA00023242"/>
    </source>
</evidence>
<evidence type="ECO:0000259" key="9">
    <source>
        <dbReference type="SMART" id="SM01275"/>
    </source>
</evidence>
<evidence type="ECO:0000256" key="5">
    <source>
        <dbReference type="ARBA" id="ARBA00023159"/>
    </source>
</evidence>
<evidence type="ECO:0000256" key="2">
    <source>
        <dbReference type="ARBA" id="ARBA00008081"/>
    </source>
</evidence>
<feature type="region of interest" description="Disordered" evidence="8">
    <location>
        <begin position="651"/>
        <end position="695"/>
    </location>
</feature>
<feature type="compositionally biased region" description="Low complexity" evidence="8">
    <location>
        <begin position="788"/>
        <end position="801"/>
    </location>
</feature>
<dbReference type="Pfam" id="PF09596">
    <property type="entry name" value="MamL-1"/>
    <property type="match status" value="1"/>
</dbReference>
<reference evidence="10" key="1">
    <citation type="submission" date="2021-02" db="EMBL/GenBank/DDBJ databases">
        <title>Comparative genomics reveals that relaxation of natural selection precedes convergent phenotypic evolution of cavefish.</title>
        <authorList>
            <person name="Peng Z."/>
        </authorList>
    </citation>
    <scope>NUCLEOTIDE SEQUENCE</scope>
    <source>
        <tissue evidence="10">Muscle</tissue>
    </source>
</reference>
<keyword evidence="3" id="KW-0914">Notch signaling pathway</keyword>
<feature type="compositionally biased region" description="Polar residues" evidence="8">
    <location>
        <begin position="304"/>
        <end position="339"/>
    </location>
</feature>
<evidence type="ECO:0000256" key="8">
    <source>
        <dbReference type="SAM" id="MobiDB-lite"/>
    </source>
</evidence>
<feature type="compositionally biased region" description="Polar residues" evidence="8">
    <location>
        <begin position="462"/>
        <end position="472"/>
    </location>
</feature>
<dbReference type="Gene3D" id="2.160.20.80">
    <property type="entry name" value="E3 ubiquitin-protein ligase SopA"/>
    <property type="match status" value="3"/>
</dbReference>
<dbReference type="GO" id="GO:0016607">
    <property type="term" value="C:nuclear speck"/>
    <property type="evidence" value="ECO:0007669"/>
    <property type="project" value="UniProtKB-SubCell"/>
</dbReference>
<protein>
    <submittedName>
        <fullName evidence="10">Mastermind-like protein 1</fullName>
    </submittedName>
</protein>
<gene>
    <name evidence="10" type="ORF">IRJ41_000538</name>
</gene>
<dbReference type="PANTHER" id="PTHR15692">
    <property type="entry name" value="MASTERMIND-LIKE"/>
    <property type="match status" value="1"/>
</dbReference>
<feature type="compositionally biased region" description="Basic residues" evidence="8">
    <location>
        <begin position="61"/>
        <end position="70"/>
    </location>
</feature>
<dbReference type="InterPro" id="IPR048455">
    <property type="entry name" value="MAML1_3_TAD2"/>
</dbReference>
<keyword evidence="11" id="KW-1185">Reference proteome</keyword>
<dbReference type="GO" id="GO:0003713">
    <property type="term" value="F:transcription coactivator activity"/>
    <property type="evidence" value="ECO:0007669"/>
    <property type="project" value="InterPro"/>
</dbReference>
<evidence type="ECO:0000313" key="10">
    <source>
        <dbReference type="EMBL" id="KAI7812371.1"/>
    </source>
</evidence>
<keyword evidence="5" id="KW-0010">Activator</keyword>
<comment type="similarity">
    <text evidence="2">Belongs to the mastermind family.</text>
</comment>
<dbReference type="Gene3D" id="6.10.250.970">
    <property type="match status" value="1"/>
</dbReference>
<dbReference type="PANTHER" id="PTHR15692:SF19">
    <property type="entry name" value="MASTERMIND-LIKE PROTEIN 1"/>
    <property type="match status" value="1"/>
</dbReference>
<feature type="domain" description="Neurogenic mastermind-like N-terminal" evidence="9">
    <location>
        <begin position="8"/>
        <end position="67"/>
    </location>
</feature>
<keyword evidence="6" id="KW-0804">Transcription</keyword>
<dbReference type="InterPro" id="IPR019082">
    <property type="entry name" value="Mastermind-like_N"/>
</dbReference>
<feature type="compositionally biased region" description="Polar residues" evidence="8">
    <location>
        <begin position="416"/>
        <end position="433"/>
    </location>
</feature>
<feature type="compositionally biased region" description="Low complexity" evidence="8">
    <location>
        <begin position="394"/>
        <end position="415"/>
    </location>
</feature>
<sequence length="1242" mass="135424">MMADFVVPGHSAVVERLRRRIELIRRHHSNCENRYEKTAMERLEMDRQQTFAMHQRCQQTKAKHKNKHRQPPAASADPVPQRVTGGGGADLADGGNGTPGEQSRNSTLIALQETVKRKLENAGSPLGHEHGFGDGYPPSKNACVEDALGGLNGVKNGVVPPLSPIETKHSTSTDSIVPNDNHRVAAGVPNGAGITDSGMSCGSESDFHLKEMKQEPVDDILPCILHTGGANGSNNLFPDLNLNDQDWTEIMEEFNRSVPYVDIQELFSVGFGDRKEPEVLSTGTALGLIPPDLDSVKTEFPPASATSNFDQDSCTGSPLVRPTSSGPLLQTNSPVTALPTSPALPVPQHPKQPSIQPTRPLQNHLLPGPPKDMSPAQQLQQLAAREHHRTQILQSQPQHVVQKQQQQQATKFLQQPNHSSSWPQNTPTQSQLGGTFRLEKPTSPSLYPKDLPKPQTLLMPGQQPNKSSSKPGTSAGYMQSAGCGNILSHPAAPMGPLNHPPNPGGQTAMLDYSNTKPLSHYEAGVPGASKGPPTTQNKPNQAILNLMRHQQMQKQRPPGINFLPAHIQHPPTMYHIVIFETTNEVEVVPSNWINDGKCMWPPNKTDVVKATKNKEQPGKGWTTHSVRIIFTSNSYNEARLKLPEAVEHTDLATDGEDSPVKAKRRRMPKNILFPGEDEDDEKKAKAKKTSEKLPRAPKIIHSFSSDSQKIQKTVSAKANPRKIKPSVTPNYQMHHATNMSKRINPSSDQFQRSPTAPDQFQRSCISPDLFERGLTPPDTLQRSHTTAVQPQQGSPSPVQPQRSGTPLTCVREAVLLPSNFSENTIFLTHFREAALLLSSFSETAPLPYSFSNSAFLLSSFRKAATLPSSFSKTATLPSSFSKSTRLLSLFREAVFLQTCLREALLPLTCFKEATQLLIKFSEAALLQSIFSEAALLQSTFIEAVLLQSSFSESALLQSSFSEAVLLQSSFSEADLLQSIFSEAALLQLTFIEAALLQPTFIEAALLQSSFSEAALLQSTFNEAALLQSTFSEAALLQSTFSEAALLQPTFNEAALLQSTFSEAALLQSTFNEAVLLQSSFSESALLQSSFSEAVLLQSSFSEADLLQSIFSEAALLQSSFSEAALLQSTFSEAALLQSIFSEAALLQPTFIEAALLQPTFIEAALLQSSFSEAALLQSTFNEAALLQSTFSEAALLQSSYSEAEVLQSSFSEAELLQSNFREATQLLTHFREGTLAMTQKDQ</sequence>
<name>A0A9W7X2E4_TRIRA</name>
<feature type="compositionally biased region" description="Polar residues" evidence="8">
    <location>
        <begin position="351"/>
        <end position="361"/>
    </location>
</feature>
<keyword evidence="7" id="KW-0539">Nucleus</keyword>
<dbReference type="AlphaFoldDB" id="A0A9W7X2E4"/>
<feature type="region of interest" description="Disordered" evidence="8">
    <location>
        <begin position="771"/>
        <end position="804"/>
    </location>
</feature>
<accession>A0A9W7X2E4</accession>
<evidence type="ECO:0000256" key="6">
    <source>
        <dbReference type="ARBA" id="ARBA00023163"/>
    </source>
</evidence>